<comment type="caution">
    <text evidence="2">The sequence shown here is derived from an EMBL/GenBank/DDBJ whole genome shotgun (WGS) entry which is preliminary data.</text>
</comment>
<feature type="transmembrane region" description="Helical" evidence="1">
    <location>
        <begin position="65"/>
        <end position="83"/>
    </location>
</feature>
<evidence type="ECO:0000256" key="1">
    <source>
        <dbReference type="SAM" id="Phobius"/>
    </source>
</evidence>
<protein>
    <submittedName>
        <fullName evidence="2">Uncharacterized protein</fullName>
    </submittedName>
</protein>
<dbReference type="Proteomes" id="UP000183385">
    <property type="component" value="Unassembled WGS sequence"/>
</dbReference>
<dbReference type="EMBL" id="FOLS01000019">
    <property type="protein sequence ID" value="SFD21133.1"/>
    <property type="molecule type" value="Genomic_DNA"/>
</dbReference>
<dbReference type="AlphaFoldDB" id="A0AAQ1KGM4"/>
<keyword evidence="1" id="KW-1133">Transmembrane helix</keyword>
<organism evidence="2 3">
    <name type="scientific">Pseudomonas citronellolis</name>
    <dbReference type="NCBI Taxonomy" id="53408"/>
    <lineage>
        <taxon>Bacteria</taxon>
        <taxon>Pseudomonadati</taxon>
        <taxon>Pseudomonadota</taxon>
        <taxon>Gammaproteobacteria</taxon>
        <taxon>Pseudomonadales</taxon>
        <taxon>Pseudomonadaceae</taxon>
        <taxon>Pseudomonas</taxon>
    </lineage>
</organism>
<dbReference type="RefSeq" id="WP_074981831.1">
    <property type="nucleotide sequence ID" value="NZ_CP104727.1"/>
</dbReference>
<accession>A0AAQ1KGM4</accession>
<feature type="transmembrane region" description="Helical" evidence="1">
    <location>
        <begin position="20"/>
        <end position="40"/>
    </location>
</feature>
<name>A0AAQ1KGM4_9PSED</name>
<feature type="transmembrane region" description="Helical" evidence="1">
    <location>
        <begin position="95"/>
        <end position="115"/>
    </location>
</feature>
<evidence type="ECO:0000313" key="3">
    <source>
        <dbReference type="Proteomes" id="UP000183385"/>
    </source>
</evidence>
<keyword evidence="1" id="KW-0472">Membrane</keyword>
<gene>
    <name evidence="2" type="ORF">SAMN05216577_119129</name>
</gene>
<feature type="transmembrane region" description="Helical" evidence="1">
    <location>
        <begin position="145"/>
        <end position="169"/>
    </location>
</feature>
<proteinExistence type="predicted"/>
<evidence type="ECO:0000313" key="2">
    <source>
        <dbReference type="EMBL" id="SFD21133.1"/>
    </source>
</evidence>
<keyword evidence="1" id="KW-0812">Transmembrane</keyword>
<keyword evidence="3" id="KW-1185">Reference proteome</keyword>
<sequence length="245" mass="26913">MTAMEKNEAREQAQKPKPSARMLSLLGPLVTAASLPILYLNGKAYHDAYLGYFKLEPSMFPQDTASTLISAVIGWFHAMLAGLKGVLGLLEQHYGLVLGMALVIVLIMAPMSVMLTRLGKRLDSRRSASRQNRLLSEYVKEAGLYLFWLFTVSYSVFALMFMIALLLSLSISPFYAIGKKVAAEDLKAGFVNAPRVELSDPKGRSGDFRIIECSSMFCALYASGRAVAVPVSAIDWAESDLSDRQ</sequence>
<reference evidence="2 3" key="1">
    <citation type="submission" date="2016-10" db="EMBL/GenBank/DDBJ databases">
        <authorList>
            <person name="Varghese N."/>
            <person name="Submissions S."/>
        </authorList>
    </citation>
    <scope>NUCLEOTIDE SEQUENCE [LARGE SCALE GENOMIC DNA]</scope>
    <source>
        <strain evidence="2 3">LMG 18378</strain>
    </source>
</reference>